<gene>
    <name evidence="6" type="ORF">C2134_01480</name>
</gene>
<keyword evidence="3" id="KW-0238">DNA-binding</keyword>
<feature type="domain" description="Tyr recombinase" evidence="5">
    <location>
        <begin position="182"/>
        <end position="407"/>
    </location>
</feature>
<evidence type="ECO:0000256" key="4">
    <source>
        <dbReference type="ARBA" id="ARBA00023172"/>
    </source>
</evidence>
<sequence>MRQIFRKRCLIMRPNLHFLESKLFEALPKRERDEYLKIQRNLGIPDGHPFFLDDDFSYDEHLNGFCRYLIVPRRDSPNTWKSYAYTAAEYLDFSDARSIPWLNASSEHLNDYYRIKTLGTTTLKKVEGNTWNHIQIVLVHMYEYALKQKLISELPFSYRISHSRHRGEKNNVSDLLIKFTPKPINFISINQFKHHWRPFLALKEHSQRNIALIELLICSGFRISEALGLTIYTIPDPDSSIYVGRNVVPITVVGKGKKKRTVPIPKRIIRSIQFYMEEDREAAVEKRVKKYGSKMVPTKVFLSESGSPLTKRMVEDIFQEASKATGIKLTPHGCRHIYSTIMLSALIEIVQMRKPSIEGSGADKYEMLIGDPLHTLQKLLGHKSIETVFTYLEFTSESREMVEEALTNWTEMMT</sequence>
<comment type="similarity">
    <text evidence="1">Belongs to the 'phage' integrase family.</text>
</comment>
<comment type="caution">
    <text evidence="6">The sequence shown here is derived from an EMBL/GenBank/DDBJ whole genome shotgun (WGS) entry which is preliminary data.</text>
</comment>
<keyword evidence="7" id="KW-1185">Reference proteome</keyword>
<dbReference type="PANTHER" id="PTHR30349:SF64">
    <property type="entry name" value="PROPHAGE INTEGRASE INTD-RELATED"/>
    <property type="match status" value="1"/>
</dbReference>
<evidence type="ECO:0000256" key="1">
    <source>
        <dbReference type="ARBA" id="ARBA00008857"/>
    </source>
</evidence>
<dbReference type="Gene3D" id="1.10.150.130">
    <property type="match status" value="1"/>
</dbReference>
<protein>
    <recommendedName>
        <fullName evidence="5">Tyr recombinase domain-containing protein</fullName>
    </recommendedName>
</protein>
<dbReference type="InterPro" id="IPR013762">
    <property type="entry name" value="Integrase-like_cat_sf"/>
</dbReference>
<accession>A0A2K4MTY9</accession>
<dbReference type="GO" id="GO:0006310">
    <property type="term" value="P:DNA recombination"/>
    <property type="evidence" value="ECO:0007669"/>
    <property type="project" value="UniProtKB-KW"/>
</dbReference>
<dbReference type="InterPro" id="IPR010998">
    <property type="entry name" value="Integrase_recombinase_N"/>
</dbReference>
<dbReference type="InterPro" id="IPR050090">
    <property type="entry name" value="Tyrosine_recombinase_XerCD"/>
</dbReference>
<dbReference type="InterPro" id="IPR011010">
    <property type="entry name" value="DNA_brk_join_enz"/>
</dbReference>
<dbReference type="SUPFAM" id="SSF56349">
    <property type="entry name" value="DNA breaking-rejoining enzymes"/>
    <property type="match status" value="1"/>
</dbReference>
<evidence type="ECO:0000256" key="3">
    <source>
        <dbReference type="ARBA" id="ARBA00023125"/>
    </source>
</evidence>
<keyword evidence="2" id="KW-0229">DNA integration</keyword>
<name>A0A2K4MTY9_9NEIS</name>
<dbReference type="Gene3D" id="1.10.443.10">
    <property type="entry name" value="Intergrase catalytic core"/>
    <property type="match status" value="1"/>
</dbReference>
<reference evidence="6 7" key="1">
    <citation type="submission" date="2018-01" db="EMBL/GenBank/DDBJ databases">
        <title>Genomic Sequence of Chromobacterium MWU13-2610 from wild cranberry bogs within the Cape Cod National Seashore.</title>
        <authorList>
            <person name="O'Hara-Hanley K."/>
            <person name="Soby S."/>
            <person name="Harrison A."/>
        </authorList>
    </citation>
    <scope>NUCLEOTIDE SEQUENCE [LARGE SCALE GENOMIC DNA]</scope>
    <source>
        <strain evidence="6 7">MWU13-2610</strain>
    </source>
</reference>
<dbReference type="InterPro" id="IPR002104">
    <property type="entry name" value="Integrase_catalytic"/>
</dbReference>
<dbReference type="GO" id="GO:0015074">
    <property type="term" value="P:DNA integration"/>
    <property type="evidence" value="ECO:0007669"/>
    <property type="project" value="UniProtKB-KW"/>
</dbReference>
<dbReference type="Proteomes" id="UP000236416">
    <property type="component" value="Unassembled WGS sequence"/>
</dbReference>
<dbReference type="PANTHER" id="PTHR30349">
    <property type="entry name" value="PHAGE INTEGRASE-RELATED"/>
    <property type="match status" value="1"/>
</dbReference>
<keyword evidence="4" id="KW-0233">DNA recombination</keyword>
<organism evidence="6 7">
    <name type="scientific">Chromobacterium sinusclupearum</name>
    <dbReference type="NCBI Taxonomy" id="2077146"/>
    <lineage>
        <taxon>Bacteria</taxon>
        <taxon>Pseudomonadati</taxon>
        <taxon>Pseudomonadota</taxon>
        <taxon>Betaproteobacteria</taxon>
        <taxon>Neisseriales</taxon>
        <taxon>Chromobacteriaceae</taxon>
        <taxon>Chromobacterium</taxon>
    </lineage>
</organism>
<dbReference type="EMBL" id="PPTF01000006">
    <property type="protein sequence ID" value="POB00450.1"/>
    <property type="molecule type" value="Genomic_DNA"/>
</dbReference>
<evidence type="ECO:0000313" key="7">
    <source>
        <dbReference type="Proteomes" id="UP000236416"/>
    </source>
</evidence>
<proteinExistence type="inferred from homology"/>
<dbReference type="PROSITE" id="PS51898">
    <property type="entry name" value="TYR_RECOMBINASE"/>
    <property type="match status" value="1"/>
</dbReference>
<evidence type="ECO:0000313" key="6">
    <source>
        <dbReference type="EMBL" id="POB00450.1"/>
    </source>
</evidence>
<dbReference type="AlphaFoldDB" id="A0A2K4MTY9"/>
<evidence type="ECO:0000256" key="2">
    <source>
        <dbReference type="ARBA" id="ARBA00022908"/>
    </source>
</evidence>
<dbReference type="GO" id="GO:0003677">
    <property type="term" value="F:DNA binding"/>
    <property type="evidence" value="ECO:0007669"/>
    <property type="project" value="UniProtKB-KW"/>
</dbReference>
<evidence type="ECO:0000259" key="5">
    <source>
        <dbReference type="PROSITE" id="PS51898"/>
    </source>
</evidence>
<dbReference type="Pfam" id="PF00589">
    <property type="entry name" value="Phage_integrase"/>
    <property type="match status" value="1"/>
</dbReference>